<organism evidence="1 2">
    <name type="scientific">Melastoma candidum</name>
    <dbReference type="NCBI Taxonomy" id="119954"/>
    <lineage>
        <taxon>Eukaryota</taxon>
        <taxon>Viridiplantae</taxon>
        <taxon>Streptophyta</taxon>
        <taxon>Embryophyta</taxon>
        <taxon>Tracheophyta</taxon>
        <taxon>Spermatophyta</taxon>
        <taxon>Magnoliopsida</taxon>
        <taxon>eudicotyledons</taxon>
        <taxon>Gunneridae</taxon>
        <taxon>Pentapetalae</taxon>
        <taxon>rosids</taxon>
        <taxon>malvids</taxon>
        <taxon>Myrtales</taxon>
        <taxon>Melastomataceae</taxon>
        <taxon>Melastomatoideae</taxon>
        <taxon>Melastomateae</taxon>
        <taxon>Melastoma</taxon>
    </lineage>
</organism>
<protein>
    <submittedName>
        <fullName evidence="1">Uncharacterized protein</fullName>
    </submittedName>
</protein>
<gene>
    <name evidence="1" type="ORF">MLD38_019018</name>
</gene>
<reference evidence="2" key="1">
    <citation type="journal article" date="2023" name="Front. Plant Sci.">
        <title>Chromosomal-level genome assembly of Melastoma candidum provides insights into trichome evolution.</title>
        <authorList>
            <person name="Zhong Y."/>
            <person name="Wu W."/>
            <person name="Sun C."/>
            <person name="Zou P."/>
            <person name="Liu Y."/>
            <person name="Dai S."/>
            <person name="Zhou R."/>
        </authorList>
    </citation>
    <scope>NUCLEOTIDE SEQUENCE [LARGE SCALE GENOMIC DNA]</scope>
</reference>
<accession>A0ACB9QX01</accession>
<comment type="caution">
    <text evidence="1">The sequence shown here is derived from an EMBL/GenBank/DDBJ whole genome shotgun (WGS) entry which is preliminary data.</text>
</comment>
<name>A0ACB9QX01_9MYRT</name>
<sequence>MEDHHQDQHRRPYGLLPDLRRFPTTAATASPLPYPPLPHYYPNLLVNPPLDHPTQPAVLSIYSEPFSGVNNNSNIGADGGIPFLVSSVAGTAVMAATTGAETVGLYGQEREGNNVGFDLGGLGGSGGGGSGSGGGVGGGSSRWPRQETLTLLEIRSRLANKFREANQKGPLWDEVSRIMAEEYRYQRSGKKCREKFENLYKYYKKTKEGKARRQDGKNYRFYRQLEAIYRWSSARGNRSDYPCYDHPPPLDLSNVYRVPSTFDNVESQNRVGGAEPLRYSPSFSNSMSVECHQFDTSSEEENDVAGGDGELSAIAFMMAENKKMRRSAGSDGQASKMSVSSGSGERRKGWKDKVKKFVDVQVKRLVEKHEEWMDKMTRTIESNEQERVRREIEWKEQESARFERERELWAKERAWMEARDTAFVDAIRKFLGREAANNYPVSRDQGGNVEQEEEVEENFDEANLEEAASSQRWQEHETLNFIQVMAGMEQRRQPVSNGNTYYGEGFWELIEAKMASLGYKRSAAECRNKWENIGNAFRKFTDRD</sequence>
<evidence type="ECO:0000313" key="1">
    <source>
        <dbReference type="EMBL" id="KAI4370697.1"/>
    </source>
</evidence>
<keyword evidence="2" id="KW-1185">Reference proteome</keyword>
<evidence type="ECO:0000313" key="2">
    <source>
        <dbReference type="Proteomes" id="UP001057402"/>
    </source>
</evidence>
<dbReference type="Proteomes" id="UP001057402">
    <property type="component" value="Chromosome 5"/>
</dbReference>
<proteinExistence type="predicted"/>
<dbReference type="EMBL" id="CM042884">
    <property type="protein sequence ID" value="KAI4370697.1"/>
    <property type="molecule type" value="Genomic_DNA"/>
</dbReference>